<proteinExistence type="predicted"/>
<name>A0A5P1EMQ1_ASPOF</name>
<reference evidence="3" key="1">
    <citation type="journal article" date="2017" name="Nat. Commun.">
        <title>The asparagus genome sheds light on the origin and evolution of a young Y chromosome.</title>
        <authorList>
            <person name="Harkess A."/>
            <person name="Zhou J."/>
            <person name="Xu C."/>
            <person name="Bowers J.E."/>
            <person name="Van der Hulst R."/>
            <person name="Ayyampalayam S."/>
            <person name="Mercati F."/>
            <person name="Riccardi P."/>
            <person name="McKain M.R."/>
            <person name="Kakrana A."/>
            <person name="Tang H."/>
            <person name="Ray J."/>
            <person name="Groenendijk J."/>
            <person name="Arikit S."/>
            <person name="Mathioni S.M."/>
            <person name="Nakano M."/>
            <person name="Shan H."/>
            <person name="Telgmann-Rauber A."/>
            <person name="Kanno A."/>
            <person name="Yue Z."/>
            <person name="Chen H."/>
            <person name="Li W."/>
            <person name="Chen Y."/>
            <person name="Xu X."/>
            <person name="Zhang Y."/>
            <person name="Luo S."/>
            <person name="Chen H."/>
            <person name="Gao J."/>
            <person name="Mao Z."/>
            <person name="Pires J.C."/>
            <person name="Luo M."/>
            <person name="Kudrna D."/>
            <person name="Wing R.A."/>
            <person name="Meyers B.C."/>
            <person name="Yi K."/>
            <person name="Kong H."/>
            <person name="Lavrijsen P."/>
            <person name="Sunseri F."/>
            <person name="Falavigna A."/>
            <person name="Ye Y."/>
            <person name="Leebens-Mack J.H."/>
            <person name="Chen G."/>
        </authorList>
    </citation>
    <scope>NUCLEOTIDE SEQUENCE [LARGE SCALE GENOMIC DNA]</scope>
    <source>
        <strain evidence="3">cv. DH0086</strain>
    </source>
</reference>
<evidence type="ECO:0000256" key="1">
    <source>
        <dbReference type="SAM" id="MobiDB-lite"/>
    </source>
</evidence>
<accession>A0A5P1EMQ1</accession>
<organism evidence="2 3">
    <name type="scientific">Asparagus officinalis</name>
    <name type="common">Garden asparagus</name>
    <dbReference type="NCBI Taxonomy" id="4686"/>
    <lineage>
        <taxon>Eukaryota</taxon>
        <taxon>Viridiplantae</taxon>
        <taxon>Streptophyta</taxon>
        <taxon>Embryophyta</taxon>
        <taxon>Tracheophyta</taxon>
        <taxon>Spermatophyta</taxon>
        <taxon>Magnoliopsida</taxon>
        <taxon>Liliopsida</taxon>
        <taxon>Asparagales</taxon>
        <taxon>Asparagaceae</taxon>
        <taxon>Asparagoideae</taxon>
        <taxon>Asparagus</taxon>
    </lineage>
</organism>
<dbReference type="Gramene" id="ONK67074">
    <property type="protein sequence ID" value="ONK67074"/>
    <property type="gene ID" value="A4U43_C06F15390"/>
</dbReference>
<dbReference type="EMBL" id="CM007386">
    <property type="protein sequence ID" value="ONK67074.1"/>
    <property type="molecule type" value="Genomic_DNA"/>
</dbReference>
<sequence>MRDAIVRGLKGLIRKKSFEIDKLREDLSYLEHELRVIYVTVIVSSEDKEGEKEDVDHPGDSGVVVDDAFWDHDDDGSAFPPILEVEPPHEPALEIMTPVSDEASIREETSFLEEESLIQKEAPTQVEEVTIQEEAPTQGEEVSIQEEAPTQGEEVSIQEEFRLYLHMYLEKLRVLTGVDAASPFQRSLEVVVRNVQELLALRSKDMVTLLPENGRSLMKEQEQFLDETMAEETRLSKEVE</sequence>
<evidence type="ECO:0000313" key="2">
    <source>
        <dbReference type="EMBL" id="ONK67074.1"/>
    </source>
</evidence>
<evidence type="ECO:0000313" key="3">
    <source>
        <dbReference type="Proteomes" id="UP000243459"/>
    </source>
</evidence>
<keyword evidence="3" id="KW-1185">Reference proteome</keyword>
<dbReference type="Proteomes" id="UP000243459">
    <property type="component" value="Chromosome 6"/>
</dbReference>
<protein>
    <submittedName>
        <fullName evidence="2">Uncharacterized protein</fullName>
    </submittedName>
</protein>
<gene>
    <name evidence="2" type="ORF">A4U43_C06F15390</name>
</gene>
<feature type="region of interest" description="Disordered" evidence="1">
    <location>
        <begin position="132"/>
        <end position="153"/>
    </location>
</feature>
<dbReference type="AlphaFoldDB" id="A0A5P1EMQ1"/>